<dbReference type="Proteomes" id="UP000594263">
    <property type="component" value="Unplaced"/>
</dbReference>
<dbReference type="Gramene" id="Kaladp0091s0182.1.v1.1">
    <property type="protein sequence ID" value="Kaladp0091s0182.1.v1.1.CDS.1"/>
    <property type="gene ID" value="Kaladp0091s0182.v1.1"/>
</dbReference>
<protein>
    <submittedName>
        <fullName evidence="2">Uncharacterized protein</fullName>
    </submittedName>
</protein>
<feature type="compositionally biased region" description="Low complexity" evidence="1">
    <location>
        <begin position="16"/>
        <end position="33"/>
    </location>
</feature>
<dbReference type="AlphaFoldDB" id="A0A7N1A3I2"/>
<feature type="compositionally biased region" description="Polar residues" evidence="1">
    <location>
        <begin position="34"/>
        <end position="54"/>
    </location>
</feature>
<name>A0A7N1A3I2_KALFE</name>
<feature type="region of interest" description="Disordered" evidence="1">
    <location>
        <begin position="16"/>
        <end position="54"/>
    </location>
</feature>
<proteinExistence type="predicted"/>
<keyword evidence="3" id="KW-1185">Reference proteome</keyword>
<evidence type="ECO:0000313" key="2">
    <source>
        <dbReference type="EnsemblPlants" id="Kaladp0091s0182.1.v1.1.CDS.1"/>
    </source>
</evidence>
<reference evidence="2" key="1">
    <citation type="submission" date="2021-01" db="UniProtKB">
        <authorList>
            <consortium name="EnsemblPlants"/>
        </authorList>
    </citation>
    <scope>IDENTIFICATION</scope>
</reference>
<evidence type="ECO:0000256" key="1">
    <source>
        <dbReference type="SAM" id="MobiDB-lite"/>
    </source>
</evidence>
<evidence type="ECO:0000313" key="3">
    <source>
        <dbReference type="Proteomes" id="UP000594263"/>
    </source>
</evidence>
<dbReference type="EnsemblPlants" id="Kaladp0091s0182.1.v1.1">
    <property type="protein sequence ID" value="Kaladp0091s0182.1.v1.1.CDS.1"/>
    <property type="gene ID" value="Kaladp0091s0182.v1.1"/>
</dbReference>
<sequence length="80" mass="8695">MLLPALVDENAAAVTSSGSLRSLSNNQQQQLSSDTTPFTSYTSSPLHSSYTSNGLSTEEEIDSILNFEFPEGFDLSELLY</sequence>
<organism evidence="2 3">
    <name type="scientific">Kalanchoe fedtschenkoi</name>
    <name type="common">Lavender scallops</name>
    <name type="synonym">South American air plant</name>
    <dbReference type="NCBI Taxonomy" id="63787"/>
    <lineage>
        <taxon>Eukaryota</taxon>
        <taxon>Viridiplantae</taxon>
        <taxon>Streptophyta</taxon>
        <taxon>Embryophyta</taxon>
        <taxon>Tracheophyta</taxon>
        <taxon>Spermatophyta</taxon>
        <taxon>Magnoliopsida</taxon>
        <taxon>eudicotyledons</taxon>
        <taxon>Gunneridae</taxon>
        <taxon>Pentapetalae</taxon>
        <taxon>Saxifragales</taxon>
        <taxon>Crassulaceae</taxon>
        <taxon>Kalanchoe</taxon>
    </lineage>
</organism>
<accession>A0A7N1A3I2</accession>